<evidence type="ECO:0000256" key="1">
    <source>
        <dbReference type="ARBA" id="ARBA00023004"/>
    </source>
</evidence>
<evidence type="ECO:0000259" key="2">
    <source>
        <dbReference type="SMART" id="SM00899"/>
    </source>
</evidence>
<dbReference type="PANTHER" id="PTHR43151">
    <property type="entry name" value="FEOA FAMILY PROTEIN"/>
    <property type="match status" value="1"/>
</dbReference>
<evidence type="ECO:0000313" key="3">
    <source>
        <dbReference type="EMBL" id="QTL99176.1"/>
    </source>
</evidence>
<dbReference type="PANTHER" id="PTHR43151:SF1">
    <property type="entry name" value="SSR2333 PROTEIN"/>
    <property type="match status" value="1"/>
</dbReference>
<dbReference type="InterPro" id="IPR038157">
    <property type="entry name" value="FeoA_core_dom"/>
</dbReference>
<dbReference type="Pfam" id="PF04023">
    <property type="entry name" value="FeoA"/>
    <property type="match status" value="1"/>
</dbReference>
<keyword evidence="4" id="KW-1185">Reference proteome</keyword>
<protein>
    <submittedName>
        <fullName evidence="3">Ferrous iron transport protein A</fullName>
    </submittedName>
</protein>
<dbReference type="InterPro" id="IPR007167">
    <property type="entry name" value="Fe-transptr_FeoA-like"/>
</dbReference>
<dbReference type="InterPro" id="IPR008988">
    <property type="entry name" value="Transcriptional_repressor_C"/>
</dbReference>
<dbReference type="EMBL" id="CP046640">
    <property type="protein sequence ID" value="QTL99176.1"/>
    <property type="molecule type" value="Genomic_DNA"/>
</dbReference>
<proteinExistence type="predicted"/>
<dbReference type="SMART" id="SM00899">
    <property type="entry name" value="FeoA"/>
    <property type="match status" value="1"/>
</dbReference>
<organism evidence="3 4">
    <name type="scientific">Iocasia fonsfrigidae</name>
    <dbReference type="NCBI Taxonomy" id="2682810"/>
    <lineage>
        <taxon>Bacteria</taxon>
        <taxon>Bacillati</taxon>
        <taxon>Bacillota</taxon>
        <taxon>Clostridia</taxon>
        <taxon>Halanaerobiales</taxon>
        <taxon>Halanaerobiaceae</taxon>
        <taxon>Iocasia</taxon>
    </lineage>
</organism>
<sequence length="78" mass="8461">MNGSQVPLAFVTPGKNAVIKDIIGGYKLRKRLTDMGFVKSVNLKLLKNDNGPIIVMLGESKVALGFGMAQKIMVEELN</sequence>
<feature type="domain" description="Ferrous iron transporter FeoA-like" evidence="2">
    <location>
        <begin position="6"/>
        <end position="76"/>
    </location>
</feature>
<dbReference type="RefSeq" id="WP_125991497.1">
    <property type="nucleotide sequence ID" value="NZ_CP046640.1"/>
</dbReference>
<dbReference type="GO" id="GO:0046914">
    <property type="term" value="F:transition metal ion binding"/>
    <property type="evidence" value="ECO:0007669"/>
    <property type="project" value="InterPro"/>
</dbReference>
<dbReference type="InterPro" id="IPR053184">
    <property type="entry name" value="FeoA-like"/>
</dbReference>
<gene>
    <name evidence="3" type="ORF">GM661_15035</name>
</gene>
<dbReference type="SUPFAM" id="SSF50037">
    <property type="entry name" value="C-terminal domain of transcriptional repressors"/>
    <property type="match status" value="1"/>
</dbReference>
<reference evidence="3" key="1">
    <citation type="submission" date="2019-12" db="EMBL/GenBank/DDBJ databases">
        <authorList>
            <person name="zhang j."/>
            <person name="sun C.M."/>
        </authorList>
    </citation>
    <scope>NUCLEOTIDE SEQUENCE</scope>
    <source>
        <strain evidence="3">NS-1</strain>
    </source>
</reference>
<accession>A0A8A7KBJ8</accession>
<evidence type="ECO:0000313" key="4">
    <source>
        <dbReference type="Proteomes" id="UP000665020"/>
    </source>
</evidence>
<dbReference type="KEGG" id="ifn:GM661_15035"/>
<dbReference type="AlphaFoldDB" id="A0A8A7KBJ8"/>
<dbReference type="Gene3D" id="2.30.30.90">
    <property type="match status" value="1"/>
</dbReference>
<name>A0A8A7KBJ8_9FIRM</name>
<dbReference type="Proteomes" id="UP000665020">
    <property type="component" value="Chromosome"/>
</dbReference>
<keyword evidence="1" id="KW-0408">Iron</keyword>